<evidence type="ECO:0000313" key="7">
    <source>
        <dbReference type="EMBL" id="VEI66010.1"/>
    </source>
</evidence>
<dbReference type="RefSeq" id="WP_024484815.1">
    <property type="nucleotide sequence ID" value="NZ_CAMKUD010000006.1"/>
</dbReference>
<protein>
    <submittedName>
        <fullName evidence="7">Major MR/P fimbria protein</fullName>
    </submittedName>
</protein>
<dbReference type="AlphaFoldDB" id="A0A0F7HBZ0"/>
<dbReference type="SUPFAM" id="SSF49401">
    <property type="entry name" value="Bacterial adhesins"/>
    <property type="match status" value="1"/>
</dbReference>
<evidence type="ECO:0000256" key="1">
    <source>
        <dbReference type="ARBA" id="ARBA00004561"/>
    </source>
</evidence>
<dbReference type="EMBL" id="CABEEZ010000168">
    <property type="protein sequence ID" value="VTR61459.1"/>
    <property type="molecule type" value="Genomic_DNA"/>
</dbReference>
<evidence type="ECO:0000256" key="4">
    <source>
        <dbReference type="ARBA" id="ARBA00023263"/>
    </source>
</evidence>
<gene>
    <name evidence="7" type="primary">mrpA_5</name>
    <name evidence="8" type="synonym">mrpA_6</name>
    <name evidence="8" type="ORF">NCTC12965_08837</name>
    <name evidence="7" type="ORF">NCTC13193_01490</name>
</gene>
<dbReference type="InterPro" id="IPR036937">
    <property type="entry name" value="Adhesion_dom_fimbrial_sf"/>
</dbReference>
<feature type="signal peptide" evidence="5">
    <location>
        <begin position="1"/>
        <end position="23"/>
    </location>
</feature>
<accession>A0A0F7HBZ0</accession>
<proteinExistence type="inferred from homology"/>
<dbReference type="GO" id="GO:0009289">
    <property type="term" value="C:pilus"/>
    <property type="evidence" value="ECO:0007669"/>
    <property type="project" value="UniProtKB-SubCell"/>
</dbReference>
<comment type="similarity">
    <text evidence="2">Belongs to the fimbrial protein family.</text>
</comment>
<dbReference type="GO" id="GO:0043709">
    <property type="term" value="P:cell adhesion involved in single-species biofilm formation"/>
    <property type="evidence" value="ECO:0007669"/>
    <property type="project" value="TreeGrafter"/>
</dbReference>
<keyword evidence="3 5" id="KW-0732">Signal</keyword>
<evidence type="ECO:0000256" key="2">
    <source>
        <dbReference type="ARBA" id="ARBA00006671"/>
    </source>
</evidence>
<dbReference type="PANTHER" id="PTHR33420">
    <property type="entry name" value="FIMBRIAL SUBUNIT ELFA-RELATED"/>
    <property type="match status" value="1"/>
</dbReference>
<dbReference type="Pfam" id="PF00419">
    <property type="entry name" value="Fimbrial"/>
    <property type="match status" value="1"/>
</dbReference>
<reference evidence="7 9" key="1">
    <citation type="submission" date="2018-12" db="EMBL/GenBank/DDBJ databases">
        <authorList>
            <consortium name="Pathogen Informatics"/>
        </authorList>
    </citation>
    <scope>NUCLEOTIDE SEQUENCE [LARGE SCALE GENOMIC DNA]</scope>
    <source>
        <strain evidence="8">NCTC12965</strain>
        <strain evidence="7 9">NCTC13193</strain>
    </source>
</reference>
<evidence type="ECO:0000259" key="6">
    <source>
        <dbReference type="Pfam" id="PF00419"/>
    </source>
</evidence>
<keyword evidence="4" id="KW-0281">Fimbrium</keyword>
<dbReference type="InterPro" id="IPR000259">
    <property type="entry name" value="Adhesion_dom_fimbrial"/>
</dbReference>
<feature type="domain" description="Fimbrial-type adhesion" evidence="6">
    <location>
        <begin position="38"/>
        <end position="199"/>
    </location>
</feature>
<comment type="subcellular location">
    <subcellularLocation>
        <location evidence="1">Fimbrium</location>
    </subcellularLocation>
</comment>
<dbReference type="InterPro" id="IPR008966">
    <property type="entry name" value="Adhesion_dom_sf"/>
</dbReference>
<dbReference type="PANTHER" id="PTHR33420:SF3">
    <property type="entry name" value="FIMBRIAL SUBUNIT ELFA"/>
    <property type="match status" value="1"/>
</dbReference>
<name>A0A0F7HBZ0_SERFO</name>
<dbReference type="KEGG" id="sfw:WN53_15005"/>
<sequence length="199" mass="21904">MKLNRTYSVLALLLCIFVGTAAASPAHQSAEGMRGKLSFSGAVITSPCHIEMASDEQVIPLGVISNATFNRVGAHSSPIPLKIHVVNCVMEKHSAFDKVKMNEESANNGYLVSITFYGESASSTRQDLLGGKDMKHGVGLAIENEQGERVILGEESQLFRLQDNNDVLQLFVMLESYEQLDRIQLGNFYTQATFRLSYK</sequence>
<evidence type="ECO:0000256" key="5">
    <source>
        <dbReference type="SAM" id="SignalP"/>
    </source>
</evidence>
<evidence type="ECO:0000256" key="3">
    <source>
        <dbReference type="ARBA" id="ARBA00022729"/>
    </source>
</evidence>
<feature type="chain" id="PRO_5044542312" evidence="5">
    <location>
        <begin position="24"/>
        <end position="199"/>
    </location>
</feature>
<dbReference type="Gene3D" id="2.60.40.1090">
    <property type="entry name" value="Fimbrial-type adhesion domain"/>
    <property type="match status" value="1"/>
</dbReference>
<evidence type="ECO:0000313" key="9">
    <source>
        <dbReference type="Proteomes" id="UP000270487"/>
    </source>
</evidence>
<dbReference type="EMBL" id="LR134492">
    <property type="protein sequence ID" value="VEI66010.1"/>
    <property type="molecule type" value="Genomic_DNA"/>
</dbReference>
<dbReference type="InterPro" id="IPR050263">
    <property type="entry name" value="Bact_Fimbrial_Adh_Pro"/>
</dbReference>
<organism evidence="7 9">
    <name type="scientific">Serratia fonticola</name>
    <dbReference type="NCBI Taxonomy" id="47917"/>
    <lineage>
        <taxon>Bacteria</taxon>
        <taxon>Pseudomonadati</taxon>
        <taxon>Pseudomonadota</taxon>
        <taxon>Gammaproteobacteria</taxon>
        <taxon>Enterobacterales</taxon>
        <taxon>Yersiniaceae</taxon>
        <taxon>Serratia</taxon>
    </lineage>
</organism>
<evidence type="ECO:0000313" key="8">
    <source>
        <dbReference type="EMBL" id="VTR61459.1"/>
    </source>
</evidence>
<dbReference type="Proteomes" id="UP000270487">
    <property type="component" value="Chromosome"/>
</dbReference>